<evidence type="ECO:0000256" key="10">
    <source>
        <dbReference type="RuleBase" id="RU003732"/>
    </source>
</evidence>
<dbReference type="OrthoDB" id="6581954at2759"/>
<dbReference type="PRINTS" id="PR00176">
    <property type="entry name" value="NANEUSMPORT"/>
</dbReference>
<feature type="transmembrane region" description="Helical" evidence="12">
    <location>
        <begin position="566"/>
        <end position="592"/>
    </location>
</feature>
<evidence type="ECO:0000256" key="5">
    <source>
        <dbReference type="ARBA" id="ARBA00022847"/>
    </source>
</evidence>
<dbReference type="GO" id="GO:0015375">
    <property type="term" value="F:glycine:sodium symporter activity"/>
    <property type="evidence" value="ECO:0007669"/>
    <property type="project" value="TreeGrafter"/>
</dbReference>
<evidence type="ECO:0000256" key="11">
    <source>
        <dbReference type="SAM" id="MobiDB-lite"/>
    </source>
</evidence>
<evidence type="ECO:0000256" key="3">
    <source>
        <dbReference type="ARBA" id="ARBA00022448"/>
    </source>
</evidence>
<keyword evidence="3 10" id="KW-0813">Transport</keyword>
<dbReference type="AlphaFoldDB" id="A0A310S8J2"/>
<keyword evidence="14" id="KW-1185">Reference proteome</keyword>
<comment type="subcellular location">
    <subcellularLocation>
        <location evidence="1">Membrane</location>
        <topology evidence="1">Multi-pass membrane protein</topology>
    </subcellularLocation>
</comment>
<dbReference type="PANTHER" id="PTHR11616:SF313">
    <property type="entry name" value="TRANSPORTER"/>
    <property type="match status" value="1"/>
</dbReference>
<keyword evidence="6 12" id="KW-1133">Transmembrane helix</keyword>
<keyword evidence="8" id="KW-0915">Sodium</keyword>
<organism evidence="13 14">
    <name type="scientific">Eufriesea mexicana</name>
    <dbReference type="NCBI Taxonomy" id="516756"/>
    <lineage>
        <taxon>Eukaryota</taxon>
        <taxon>Metazoa</taxon>
        <taxon>Ecdysozoa</taxon>
        <taxon>Arthropoda</taxon>
        <taxon>Hexapoda</taxon>
        <taxon>Insecta</taxon>
        <taxon>Pterygota</taxon>
        <taxon>Neoptera</taxon>
        <taxon>Endopterygota</taxon>
        <taxon>Hymenoptera</taxon>
        <taxon>Apocrita</taxon>
        <taxon>Aculeata</taxon>
        <taxon>Apoidea</taxon>
        <taxon>Anthophila</taxon>
        <taxon>Apidae</taxon>
        <taxon>Eufriesea</taxon>
    </lineage>
</organism>
<feature type="binding site" evidence="8">
    <location>
        <position position="473"/>
    </location>
    <ligand>
        <name>Na(+)</name>
        <dbReference type="ChEBI" id="CHEBI:29101"/>
        <label>1</label>
    </ligand>
</feature>
<feature type="compositionally biased region" description="Basic residues" evidence="11">
    <location>
        <begin position="1"/>
        <end position="14"/>
    </location>
</feature>
<keyword evidence="8" id="KW-0479">Metal-binding</keyword>
<comment type="similarity">
    <text evidence="2 10">Belongs to the sodium:neurotransmitter symporter (SNF) (TC 2.A.22) family.</text>
</comment>
<evidence type="ECO:0000256" key="1">
    <source>
        <dbReference type="ARBA" id="ARBA00004141"/>
    </source>
</evidence>
<dbReference type="PROSITE" id="PS50267">
    <property type="entry name" value="NA_NEUROTRAN_SYMP_3"/>
    <property type="match status" value="1"/>
</dbReference>
<feature type="transmembrane region" description="Helical" evidence="12">
    <location>
        <begin position="526"/>
        <end position="546"/>
    </location>
</feature>
<evidence type="ECO:0000256" key="4">
    <source>
        <dbReference type="ARBA" id="ARBA00022692"/>
    </source>
</evidence>
<keyword evidence="5 10" id="KW-0769">Symport</keyword>
<feature type="transmembrane region" description="Helical" evidence="12">
    <location>
        <begin position="641"/>
        <end position="662"/>
    </location>
</feature>
<feature type="region of interest" description="Disordered" evidence="11">
    <location>
        <begin position="746"/>
        <end position="772"/>
    </location>
</feature>
<dbReference type="InterPro" id="IPR000175">
    <property type="entry name" value="Na/ntran_symport"/>
</dbReference>
<dbReference type="Proteomes" id="UP000250275">
    <property type="component" value="Unassembled WGS sequence"/>
</dbReference>
<evidence type="ECO:0000256" key="9">
    <source>
        <dbReference type="PIRSR" id="PIRSR600175-2"/>
    </source>
</evidence>
<keyword evidence="7 12" id="KW-0472">Membrane</keyword>
<feature type="disulfide bond" evidence="9">
    <location>
        <begin position="280"/>
        <end position="289"/>
    </location>
</feature>
<feature type="transmembrane region" description="Helical" evidence="12">
    <location>
        <begin position="682"/>
        <end position="700"/>
    </location>
</feature>
<dbReference type="EMBL" id="KQ770716">
    <property type="protein sequence ID" value="OAD52621.1"/>
    <property type="molecule type" value="Genomic_DNA"/>
</dbReference>
<feature type="transmembrane region" description="Helical" evidence="12">
    <location>
        <begin position="430"/>
        <end position="455"/>
    </location>
</feature>
<name>A0A310S8J2_9HYME</name>
<evidence type="ECO:0000313" key="13">
    <source>
        <dbReference type="EMBL" id="OAD52621.1"/>
    </source>
</evidence>
<dbReference type="InterPro" id="IPR037272">
    <property type="entry name" value="SNS_sf"/>
</dbReference>
<dbReference type="PROSITE" id="PS00610">
    <property type="entry name" value="NA_NEUROTRAN_SYMP_1"/>
    <property type="match status" value="1"/>
</dbReference>
<keyword evidence="4 10" id="KW-0812">Transmembrane</keyword>
<dbReference type="Pfam" id="PF00209">
    <property type="entry name" value="SNF"/>
    <property type="match status" value="1"/>
</dbReference>
<feature type="transmembrane region" description="Helical" evidence="12">
    <location>
        <begin position="356"/>
        <end position="375"/>
    </location>
</feature>
<evidence type="ECO:0000256" key="2">
    <source>
        <dbReference type="ARBA" id="ARBA00006459"/>
    </source>
</evidence>
<dbReference type="PANTHER" id="PTHR11616">
    <property type="entry name" value="SODIUM/CHLORIDE DEPENDENT TRANSPORTER"/>
    <property type="match status" value="1"/>
</dbReference>
<feature type="transmembrane region" description="Helical" evidence="12">
    <location>
        <begin position="238"/>
        <end position="266"/>
    </location>
</feature>
<dbReference type="GO" id="GO:0046872">
    <property type="term" value="F:metal ion binding"/>
    <property type="evidence" value="ECO:0007669"/>
    <property type="project" value="UniProtKB-KW"/>
</dbReference>
<evidence type="ECO:0000256" key="7">
    <source>
        <dbReference type="ARBA" id="ARBA00023136"/>
    </source>
</evidence>
<protein>
    <recommendedName>
        <fullName evidence="10">Transporter</fullName>
    </recommendedName>
</protein>
<accession>A0A310S8J2</accession>
<feature type="binding site" evidence="8">
    <location>
        <position position="179"/>
    </location>
    <ligand>
        <name>Na(+)</name>
        <dbReference type="ChEBI" id="CHEBI:29101"/>
        <label>1</label>
    </ligand>
</feature>
<dbReference type="GO" id="GO:0005886">
    <property type="term" value="C:plasma membrane"/>
    <property type="evidence" value="ECO:0007669"/>
    <property type="project" value="TreeGrafter"/>
</dbReference>
<feature type="binding site" evidence="8">
    <location>
        <position position="172"/>
    </location>
    <ligand>
        <name>Na(+)</name>
        <dbReference type="ChEBI" id="CHEBI:29101"/>
        <label>1</label>
    </ligand>
</feature>
<proteinExistence type="inferred from homology"/>
<evidence type="ECO:0000256" key="6">
    <source>
        <dbReference type="ARBA" id="ARBA00022989"/>
    </source>
</evidence>
<keyword evidence="9" id="KW-1015">Disulfide bond</keyword>
<feature type="transmembrane region" description="Helical" evidence="12">
    <location>
        <begin position="387"/>
        <end position="410"/>
    </location>
</feature>
<feature type="region of interest" description="Disordered" evidence="11">
    <location>
        <begin position="1"/>
        <end position="20"/>
    </location>
</feature>
<feature type="binding site" evidence="8">
    <location>
        <position position="175"/>
    </location>
    <ligand>
        <name>Na(+)</name>
        <dbReference type="ChEBI" id="CHEBI:29101"/>
        <label>1</label>
    </ligand>
</feature>
<reference evidence="13 14" key="1">
    <citation type="submission" date="2015-07" db="EMBL/GenBank/DDBJ databases">
        <title>The genome of Eufriesea mexicana.</title>
        <authorList>
            <person name="Pan H."/>
            <person name="Kapheim K."/>
        </authorList>
    </citation>
    <scope>NUCLEOTIDE SEQUENCE [LARGE SCALE GENOMIC DNA]</scope>
    <source>
        <strain evidence="13">0111107269</strain>
        <tissue evidence="13">Whole body</tissue>
    </source>
</reference>
<feature type="transmembrane region" description="Helical" evidence="12">
    <location>
        <begin position="467"/>
        <end position="492"/>
    </location>
</feature>
<feature type="binding site" evidence="8">
    <location>
        <position position="541"/>
    </location>
    <ligand>
        <name>Na(+)</name>
        <dbReference type="ChEBI" id="CHEBI:29101"/>
        <label>1</label>
    </ligand>
</feature>
<gene>
    <name evidence="13" type="ORF">WN48_00641</name>
</gene>
<evidence type="ECO:0000256" key="8">
    <source>
        <dbReference type="PIRSR" id="PIRSR600175-1"/>
    </source>
</evidence>
<feature type="binding site" evidence="8">
    <location>
        <position position="538"/>
    </location>
    <ligand>
        <name>Na(+)</name>
        <dbReference type="ChEBI" id="CHEBI:29101"/>
        <label>1</label>
    </ligand>
</feature>
<feature type="transmembrane region" description="Helical" evidence="12">
    <location>
        <begin position="164"/>
        <end position="183"/>
    </location>
</feature>
<sequence>MVLKVRKGWKKRWKNSQESQKSLLRKRCAEVARSNYQLSTVPRAARNEKDTSPLSQMKRANTANYIIKNKTVVAHVRTVSDCPYGGTNDAKMRAREEKKKRGKEHKETVATQGRVAFRKLKSFAVNDSYVGKQNEDKYSVANSQAPLQAGEDEHPERGTWTGKFDFLLSLLGYSVGLGNVWRFPYLCYSNGGGAFLIPFTVMLIIAGLPLMFMELSLGQYASLGPVAAYERFCPLLRGLGYGMVLVSSVVMLYYNLIIAWTLYYIFVSVAGAGNLPWSKCDPEWSTEDCFMPEAAKACMSQNMSYYKGRCLNSTQMASMSLTIENITNAIRRPPAEEYFNNHVLGISSGIEDTSSIRRAMAVNLLLAWIIVFLCLSKGVQSSGKVVYFTALFPYVVLIALFIRGILLPGANEGILFYLTPDWKRLMSAKVWGDAAVQIFFALSPAWGGLITLSSYNKFTNNCYKDSLIVAVSNIGTSFFAGFVIFSVIGFLAHELNVPVASVVDQGAGLAFIVYPEVVARLSVAPFWSLLFFAMLLTLGLDSQFALMETVTTAILDAFPALRNYKLWVVLAAAVLGYAGGIIFTTNAGMYWLQLMDKYAANWSVLLIAIGECILVAWIYGADRFLDDVQLMIGPRSRLWRFFWTWMWKVITPATLFFILFFNWVEYEPLKYGAYIYPKWADVIGWVVGMMPVLVIVGLALHQLRDRRRRSTYDDDDDDDDDLDSRPSYQRPGKVWCRAKMLLQPTSDWGPAARTPSRTLTHTPSPGPSGGYNSVRDTIVLVNGQPMMVQPSSTSGTAQKLPGPSILKNCSKTDFITSQQV</sequence>
<evidence type="ECO:0000313" key="14">
    <source>
        <dbReference type="Proteomes" id="UP000250275"/>
    </source>
</evidence>
<evidence type="ECO:0000256" key="12">
    <source>
        <dbReference type="SAM" id="Phobius"/>
    </source>
</evidence>
<feature type="binding site" evidence="8">
    <location>
        <position position="542"/>
    </location>
    <ligand>
        <name>Na(+)</name>
        <dbReference type="ChEBI" id="CHEBI:29101"/>
        <label>1</label>
    </ligand>
</feature>
<feature type="transmembrane region" description="Helical" evidence="12">
    <location>
        <begin position="195"/>
        <end position="217"/>
    </location>
</feature>
<feature type="transmembrane region" description="Helical" evidence="12">
    <location>
        <begin position="598"/>
        <end position="620"/>
    </location>
</feature>
<dbReference type="SUPFAM" id="SSF161070">
    <property type="entry name" value="SNF-like"/>
    <property type="match status" value="1"/>
</dbReference>